<dbReference type="InterPro" id="IPR001387">
    <property type="entry name" value="Cro/C1-type_HTH"/>
</dbReference>
<proteinExistence type="predicted"/>
<sequence>MFEQRIFETDFRTALSEELDRRGLSIRQLSEMTGIPAVTLYKIASGERDPRLSTVKKIVAVFSPRHGKFIALIAAKFLLDENEGVKIQANGTEYRIKGYAANSLEDCLIVAVRARNDGAAGIICAPILASLIKKMVDVPVAILKPDMHAVLGAAESIGKRL</sequence>
<dbReference type="EMBL" id="VSSQ01000067">
    <property type="protein sequence ID" value="MPL72699.1"/>
    <property type="molecule type" value="Genomic_DNA"/>
</dbReference>
<protein>
    <recommendedName>
        <fullName evidence="1">HTH cro/C1-type domain-containing protein</fullName>
    </recommendedName>
</protein>
<gene>
    <name evidence="2" type="ORF">SDC9_18489</name>
</gene>
<organism evidence="2">
    <name type="scientific">bioreactor metagenome</name>
    <dbReference type="NCBI Taxonomy" id="1076179"/>
    <lineage>
        <taxon>unclassified sequences</taxon>
        <taxon>metagenomes</taxon>
        <taxon>ecological metagenomes</taxon>
    </lineage>
</organism>
<feature type="domain" description="HTH cro/C1-type" evidence="1">
    <location>
        <begin position="15"/>
        <end position="62"/>
    </location>
</feature>
<comment type="caution">
    <text evidence="2">The sequence shown here is derived from an EMBL/GenBank/DDBJ whole genome shotgun (WGS) entry which is preliminary data.</text>
</comment>
<accession>A0A644U1C0</accession>
<dbReference type="SMART" id="SM00530">
    <property type="entry name" value="HTH_XRE"/>
    <property type="match status" value="1"/>
</dbReference>
<name>A0A644U1C0_9ZZZZ</name>
<dbReference type="Gene3D" id="1.10.260.40">
    <property type="entry name" value="lambda repressor-like DNA-binding domains"/>
    <property type="match status" value="1"/>
</dbReference>
<dbReference type="SUPFAM" id="SSF47413">
    <property type="entry name" value="lambda repressor-like DNA-binding domains"/>
    <property type="match status" value="1"/>
</dbReference>
<dbReference type="Pfam" id="PF01381">
    <property type="entry name" value="HTH_3"/>
    <property type="match status" value="1"/>
</dbReference>
<dbReference type="CDD" id="cd00093">
    <property type="entry name" value="HTH_XRE"/>
    <property type="match status" value="1"/>
</dbReference>
<reference evidence="2" key="1">
    <citation type="submission" date="2019-08" db="EMBL/GenBank/DDBJ databases">
        <authorList>
            <person name="Kucharzyk K."/>
            <person name="Murdoch R.W."/>
            <person name="Higgins S."/>
            <person name="Loffler F."/>
        </authorList>
    </citation>
    <scope>NUCLEOTIDE SEQUENCE</scope>
</reference>
<dbReference type="InterPro" id="IPR010982">
    <property type="entry name" value="Lambda_DNA-bd_dom_sf"/>
</dbReference>
<dbReference type="AlphaFoldDB" id="A0A644U1C0"/>
<dbReference type="PROSITE" id="PS50943">
    <property type="entry name" value="HTH_CROC1"/>
    <property type="match status" value="1"/>
</dbReference>
<evidence type="ECO:0000313" key="2">
    <source>
        <dbReference type="EMBL" id="MPL72699.1"/>
    </source>
</evidence>
<dbReference type="GO" id="GO:0003677">
    <property type="term" value="F:DNA binding"/>
    <property type="evidence" value="ECO:0007669"/>
    <property type="project" value="InterPro"/>
</dbReference>
<evidence type="ECO:0000259" key="1">
    <source>
        <dbReference type="PROSITE" id="PS50943"/>
    </source>
</evidence>